<dbReference type="GO" id="GO:0030599">
    <property type="term" value="F:pectinesterase activity"/>
    <property type="evidence" value="ECO:0007669"/>
    <property type="project" value="TreeGrafter"/>
</dbReference>
<dbReference type="Proteomes" id="UP001281410">
    <property type="component" value="Unassembled WGS sequence"/>
</dbReference>
<dbReference type="InterPro" id="IPR011050">
    <property type="entry name" value="Pectin_lyase_fold/virulence"/>
</dbReference>
<evidence type="ECO:0000313" key="2">
    <source>
        <dbReference type="EMBL" id="KAK3198738.1"/>
    </source>
</evidence>
<keyword evidence="1" id="KW-0472">Membrane</keyword>
<comment type="caution">
    <text evidence="2">The sequence shown here is derived from an EMBL/GenBank/DDBJ whole genome shotgun (WGS) entry which is preliminary data.</text>
</comment>
<sequence>MECGVLEGKSPPVVLVFAISISSIALGIATTSGAIAAHHRDLPNENMGFSFVNCVINVTGKIYLGRAWGKLFQDNICFTLTSTIS</sequence>
<dbReference type="PANTHER" id="PTHR31321:SF31">
    <property type="entry name" value="PECTINESTERASE QRT1"/>
    <property type="match status" value="1"/>
</dbReference>
<protein>
    <submittedName>
        <fullName evidence="2">Uncharacterized protein</fullName>
    </submittedName>
</protein>
<dbReference type="EMBL" id="JANJYJ010000007">
    <property type="protein sequence ID" value="KAK3198738.1"/>
    <property type="molecule type" value="Genomic_DNA"/>
</dbReference>
<gene>
    <name evidence="2" type="ORF">Dsin_022153</name>
</gene>
<dbReference type="GO" id="GO:0045490">
    <property type="term" value="P:pectin catabolic process"/>
    <property type="evidence" value="ECO:0007669"/>
    <property type="project" value="TreeGrafter"/>
</dbReference>
<evidence type="ECO:0000256" key="1">
    <source>
        <dbReference type="SAM" id="Phobius"/>
    </source>
</evidence>
<reference evidence="2" key="1">
    <citation type="journal article" date="2023" name="Plant J.">
        <title>Genome sequences and population genomics provide insights into the demographic history, inbreeding, and mutation load of two 'living fossil' tree species of Dipteronia.</title>
        <authorList>
            <person name="Feng Y."/>
            <person name="Comes H.P."/>
            <person name="Chen J."/>
            <person name="Zhu S."/>
            <person name="Lu R."/>
            <person name="Zhang X."/>
            <person name="Li P."/>
            <person name="Qiu J."/>
            <person name="Olsen K.M."/>
            <person name="Qiu Y."/>
        </authorList>
    </citation>
    <scope>NUCLEOTIDE SEQUENCE</scope>
    <source>
        <strain evidence="2">NBL</strain>
    </source>
</reference>
<organism evidence="2 3">
    <name type="scientific">Dipteronia sinensis</name>
    <dbReference type="NCBI Taxonomy" id="43782"/>
    <lineage>
        <taxon>Eukaryota</taxon>
        <taxon>Viridiplantae</taxon>
        <taxon>Streptophyta</taxon>
        <taxon>Embryophyta</taxon>
        <taxon>Tracheophyta</taxon>
        <taxon>Spermatophyta</taxon>
        <taxon>Magnoliopsida</taxon>
        <taxon>eudicotyledons</taxon>
        <taxon>Gunneridae</taxon>
        <taxon>Pentapetalae</taxon>
        <taxon>rosids</taxon>
        <taxon>malvids</taxon>
        <taxon>Sapindales</taxon>
        <taxon>Sapindaceae</taxon>
        <taxon>Hippocastanoideae</taxon>
        <taxon>Acereae</taxon>
        <taxon>Dipteronia</taxon>
    </lineage>
</organism>
<keyword evidence="3" id="KW-1185">Reference proteome</keyword>
<dbReference type="Gene3D" id="2.160.20.10">
    <property type="entry name" value="Single-stranded right-handed beta-helix, Pectin lyase-like"/>
    <property type="match status" value="1"/>
</dbReference>
<dbReference type="AlphaFoldDB" id="A0AAE0A182"/>
<dbReference type="SUPFAM" id="SSF51126">
    <property type="entry name" value="Pectin lyase-like"/>
    <property type="match status" value="1"/>
</dbReference>
<dbReference type="InterPro" id="IPR012334">
    <property type="entry name" value="Pectin_lyas_fold"/>
</dbReference>
<accession>A0AAE0A182</accession>
<proteinExistence type="predicted"/>
<dbReference type="PANTHER" id="PTHR31321">
    <property type="entry name" value="ACYL-COA THIOESTER HYDROLASE YBHC-RELATED"/>
    <property type="match status" value="1"/>
</dbReference>
<name>A0AAE0A182_9ROSI</name>
<evidence type="ECO:0000313" key="3">
    <source>
        <dbReference type="Proteomes" id="UP001281410"/>
    </source>
</evidence>
<keyword evidence="1" id="KW-1133">Transmembrane helix</keyword>
<keyword evidence="1" id="KW-0812">Transmembrane</keyword>
<feature type="transmembrane region" description="Helical" evidence="1">
    <location>
        <begin position="12"/>
        <end position="37"/>
    </location>
</feature>